<accession>A0A0H2SNX5</accession>
<feature type="compositionally biased region" description="Polar residues" evidence="2">
    <location>
        <begin position="807"/>
        <end position="817"/>
    </location>
</feature>
<dbReference type="SUPFAM" id="SSF47923">
    <property type="entry name" value="Ypt/Rab-GAP domain of gyp1p"/>
    <property type="match status" value="2"/>
</dbReference>
<dbReference type="Gene3D" id="1.10.8.270">
    <property type="entry name" value="putative rabgap domain of human tbc1 domain family member 14 like domains"/>
    <property type="match status" value="1"/>
</dbReference>
<dbReference type="GO" id="GO:0005096">
    <property type="term" value="F:GTPase activator activity"/>
    <property type="evidence" value="ECO:0007669"/>
    <property type="project" value="UniProtKB-KW"/>
</dbReference>
<dbReference type="Pfam" id="PF00566">
    <property type="entry name" value="RabGAP-TBC"/>
    <property type="match status" value="2"/>
</dbReference>
<dbReference type="EMBL" id="KQ085891">
    <property type="protein sequence ID" value="KLO18816.1"/>
    <property type="molecule type" value="Genomic_DNA"/>
</dbReference>
<feature type="compositionally biased region" description="Polar residues" evidence="2">
    <location>
        <begin position="764"/>
        <end position="776"/>
    </location>
</feature>
<proteinExistence type="predicted"/>
<feature type="compositionally biased region" description="Polar residues" evidence="2">
    <location>
        <begin position="719"/>
        <end position="739"/>
    </location>
</feature>
<evidence type="ECO:0000256" key="2">
    <source>
        <dbReference type="SAM" id="MobiDB-lite"/>
    </source>
</evidence>
<evidence type="ECO:0000259" key="3">
    <source>
        <dbReference type="PROSITE" id="PS50086"/>
    </source>
</evidence>
<dbReference type="FunFam" id="1.10.472.80:FF:000038">
    <property type="entry name" value="TBC1 domain family member 5"/>
    <property type="match status" value="1"/>
</dbReference>
<name>A0A0H2SNX5_9AGAM</name>
<reference evidence="4 5" key="1">
    <citation type="submission" date="2015-04" db="EMBL/GenBank/DDBJ databases">
        <title>Complete genome sequence of Schizopora paradoxa KUC8140, a cosmopolitan wood degrader in East Asia.</title>
        <authorList>
            <consortium name="DOE Joint Genome Institute"/>
            <person name="Min B."/>
            <person name="Park H."/>
            <person name="Jang Y."/>
            <person name="Kim J.-J."/>
            <person name="Kim K.H."/>
            <person name="Pangilinan J."/>
            <person name="Lipzen A."/>
            <person name="Riley R."/>
            <person name="Grigoriev I.V."/>
            <person name="Spatafora J.W."/>
            <person name="Choi I.-G."/>
        </authorList>
    </citation>
    <scope>NUCLEOTIDE SEQUENCE [LARGE SCALE GENOMIC DNA]</scope>
    <source>
        <strain evidence="4 5">KUC8140</strain>
    </source>
</reference>
<dbReference type="SMART" id="SM00164">
    <property type="entry name" value="TBC"/>
    <property type="match status" value="1"/>
</dbReference>
<keyword evidence="5" id="KW-1185">Reference proteome</keyword>
<dbReference type="Proteomes" id="UP000053477">
    <property type="component" value="Unassembled WGS sequence"/>
</dbReference>
<dbReference type="STRING" id="27342.A0A0H2SNX5"/>
<dbReference type="PROSITE" id="PS50086">
    <property type="entry name" value="TBC_RABGAP"/>
    <property type="match status" value="1"/>
</dbReference>
<dbReference type="AlphaFoldDB" id="A0A0H2SNX5"/>
<dbReference type="InterPro" id="IPR035969">
    <property type="entry name" value="Rab-GAP_TBC_sf"/>
</dbReference>
<feature type="region of interest" description="Disordered" evidence="2">
    <location>
        <begin position="435"/>
        <end position="489"/>
    </location>
</feature>
<dbReference type="PANTHER" id="PTHR22957">
    <property type="entry name" value="TBC1 DOMAIN FAMILY MEMBER GTPASE-ACTIVATING PROTEIN"/>
    <property type="match status" value="1"/>
</dbReference>
<dbReference type="FunFam" id="1.10.8.270:FF:000031">
    <property type="entry name" value="TBC1 domain family member 5"/>
    <property type="match status" value="1"/>
</dbReference>
<dbReference type="InParanoid" id="A0A0H2SNX5"/>
<feature type="compositionally biased region" description="Basic and acidic residues" evidence="2">
    <location>
        <begin position="648"/>
        <end position="659"/>
    </location>
</feature>
<organism evidence="4 5">
    <name type="scientific">Schizopora paradoxa</name>
    <dbReference type="NCBI Taxonomy" id="27342"/>
    <lineage>
        <taxon>Eukaryota</taxon>
        <taxon>Fungi</taxon>
        <taxon>Dikarya</taxon>
        <taxon>Basidiomycota</taxon>
        <taxon>Agaricomycotina</taxon>
        <taxon>Agaricomycetes</taxon>
        <taxon>Hymenochaetales</taxon>
        <taxon>Schizoporaceae</taxon>
        <taxon>Schizopora</taxon>
    </lineage>
</organism>
<dbReference type="OrthoDB" id="27140at2759"/>
<evidence type="ECO:0000313" key="4">
    <source>
        <dbReference type="EMBL" id="KLO18816.1"/>
    </source>
</evidence>
<evidence type="ECO:0000256" key="1">
    <source>
        <dbReference type="ARBA" id="ARBA00022468"/>
    </source>
</evidence>
<keyword evidence="1" id="KW-0343">GTPase activation</keyword>
<dbReference type="PANTHER" id="PTHR22957:SF337">
    <property type="entry name" value="TBC1 DOMAIN FAMILY MEMBER 5"/>
    <property type="match status" value="1"/>
</dbReference>
<feature type="domain" description="Rab-GAP TBC" evidence="3">
    <location>
        <begin position="133"/>
        <end position="350"/>
    </location>
</feature>
<protein>
    <recommendedName>
        <fullName evidence="3">Rab-GAP TBC domain-containing protein</fullName>
    </recommendedName>
</protein>
<dbReference type="Gene3D" id="1.10.472.80">
    <property type="entry name" value="Ypt/Rab-GAP domain of gyp1p, domain 3"/>
    <property type="match status" value="1"/>
</dbReference>
<feature type="region of interest" description="Disordered" evidence="2">
    <location>
        <begin position="648"/>
        <end position="827"/>
    </location>
</feature>
<evidence type="ECO:0000313" key="5">
    <source>
        <dbReference type="Proteomes" id="UP000053477"/>
    </source>
</evidence>
<sequence>MTDAWKRPDVQDVADAYRRLFSSQVPLAKLKNAAFGGRLFGSSFGFDGIAGRGMAWKLFLLGDVPLTEPPSETFAKAPIQELRNAREEYTTSLLEKMRAPDGSYEEGFSVPGVNLDRPSGESSANLDKNNPLSLHEDNPWKEWFASVDLRRTIRQDVERTFPDIEYFRNPDVQNQLTTILYLHSSLNPDIGYRQGMHELLAPVFLAVDYDSITDNEDERIESDMKEFCSRTWIAADSWALFKIIMAGVSTWYEWREPQPTALPPHLEAQYRHGPTDNQGDLRPYVAPIVLTCQQLQSQMLKSVDPVLWQAMQKAGIEPQIYGIRWLRLLFTREFGLSDAMMLWDGIFSADERFELVPWICVAMLIRIRNQLIPADYSGQLTSLLRYSATSSTIESSATSHMSLLLRQAILFLSSPNPASGAAVVVENKTFLGLEIEIPEPEPQPQRRRVHPQTGTSMRRKSNADLLPSTTNTSDSSSRHPRGAGVRQSLQLGLPEMIARGLMEKGESLGINKTVMNAVAELRKNMPDITGQLMRTPATDTAMYSSFPLAEDKPQEERPPWEPKTRFEMEREISELQSLRKRVGDAVGVAVDSLLLDEGEDRDEVTLKSIRERKREALESLSYIRDILRGPSLELNDERLYGEIEYRKRKDKQRSAEVKETLTLQRSASHSPPLRPPEPAASKQTSASERSDRSDIPSSPPKPSHPLVSLPRSPPVIRSTFDSSTARPHSTRQSIGQSATLPRHVGASTTSRTGPPPQYFAPWNHTRSSFSSPNFDSANLPRPPPRTSSSSIRPTYPPVGPSSSGSSDQAPRQRQASTDPLGVVPHSS</sequence>
<dbReference type="InterPro" id="IPR000195">
    <property type="entry name" value="Rab-GAP-TBC_dom"/>
</dbReference>
<gene>
    <name evidence="4" type="ORF">SCHPADRAFT_844411</name>
</gene>